<dbReference type="InterPro" id="IPR036188">
    <property type="entry name" value="FAD/NAD-bd_sf"/>
</dbReference>
<organism evidence="5 6">
    <name type="scientific">Rhizopogon vinicolor AM-OR11-026</name>
    <dbReference type="NCBI Taxonomy" id="1314800"/>
    <lineage>
        <taxon>Eukaryota</taxon>
        <taxon>Fungi</taxon>
        <taxon>Dikarya</taxon>
        <taxon>Basidiomycota</taxon>
        <taxon>Agaricomycotina</taxon>
        <taxon>Agaricomycetes</taxon>
        <taxon>Agaricomycetidae</taxon>
        <taxon>Boletales</taxon>
        <taxon>Suillineae</taxon>
        <taxon>Rhizopogonaceae</taxon>
        <taxon>Rhizopogon</taxon>
    </lineage>
</organism>
<sequence length="220" mass="24614">MVRNKFCFTVLREGKGTLVNVVAFVTDRQKAGTPFEGHWVSDVSREEFEEAFQNFESAAKNLIKCCENPTRWALHVVNELPLSTCDRVALIGDACHAMTPHLGAGGGHAIEDAFVLGRLLAHPLTTLDNVHVALETYQDIRLSVAQFTARKSEALGHMYEFNAPGYYDGTDRGNEGEELERLKEKIIEDRRGWEGEGGAVAGWLKAERKLQESIVIVERW</sequence>
<dbReference type="AlphaFoldDB" id="A0A1B7MY41"/>
<evidence type="ECO:0000256" key="3">
    <source>
        <dbReference type="ARBA" id="ARBA00023002"/>
    </source>
</evidence>
<dbReference type="PANTHER" id="PTHR46720">
    <property type="entry name" value="HYDROXYLASE, PUTATIVE (AFU_ORTHOLOGUE AFUA_3G01460)-RELATED"/>
    <property type="match status" value="1"/>
</dbReference>
<dbReference type="Gene3D" id="3.50.50.60">
    <property type="entry name" value="FAD/NAD(P)-binding domain"/>
    <property type="match status" value="1"/>
</dbReference>
<dbReference type="Proteomes" id="UP000092154">
    <property type="component" value="Unassembled WGS sequence"/>
</dbReference>
<dbReference type="InterPro" id="IPR051104">
    <property type="entry name" value="FAD_monoxygenase"/>
</dbReference>
<dbReference type="SUPFAM" id="SSF51905">
    <property type="entry name" value="FAD/NAD(P)-binding domain"/>
    <property type="match status" value="1"/>
</dbReference>
<dbReference type="InterPro" id="IPR002938">
    <property type="entry name" value="FAD-bd"/>
</dbReference>
<evidence type="ECO:0000313" key="5">
    <source>
        <dbReference type="EMBL" id="OAX37524.1"/>
    </source>
</evidence>
<dbReference type="SUPFAM" id="SSF54373">
    <property type="entry name" value="FAD-linked reductases, C-terminal domain"/>
    <property type="match status" value="1"/>
</dbReference>
<keyword evidence="3" id="KW-0560">Oxidoreductase</keyword>
<dbReference type="GO" id="GO:0016491">
    <property type="term" value="F:oxidoreductase activity"/>
    <property type="evidence" value="ECO:0007669"/>
    <property type="project" value="UniProtKB-KW"/>
</dbReference>
<keyword evidence="2" id="KW-0274">FAD</keyword>
<evidence type="ECO:0000259" key="4">
    <source>
        <dbReference type="Pfam" id="PF01494"/>
    </source>
</evidence>
<gene>
    <name evidence="5" type="ORF">K503DRAFT_783560</name>
</gene>
<protein>
    <recommendedName>
        <fullName evidence="4">FAD-binding domain-containing protein</fullName>
    </recommendedName>
</protein>
<dbReference type="PANTHER" id="PTHR46720:SF3">
    <property type="entry name" value="FAD-BINDING DOMAIN-CONTAINING PROTEIN-RELATED"/>
    <property type="match status" value="1"/>
</dbReference>
<dbReference type="GO" id="GO:0071949">
    <property type="term" value="F:FAD binding"/>
    <property type="evidence" value="ECO:0007669"/>
    <property type="project" value="InterPro"/>
</dbReference>
<accession>A0A1B7MY41</accession>
<keyword evidence="1" id="KW-0285">Flavoprotein</keyword>
<reference evidence="5 6" key="1">
    <citation type="submission" date="2016-06" db="EMBL/GenBank/DDBJ databases">
        <title>Comparative genomics of the ectomycorrhizal sister species Rhizopogon vinicolor and Rhizopogon vesiculosus (Basidiomycota: Boletales) reveals a divergence of the mating type B locus.</title>
        <authorList>
            <consortium name="DOE Joint Genome Institute"/>
            <person name="Mujic A.B."/>
            <person name="Kuo A."/>
            <person name="Tritt A."/>
            <person name="Lipzen A."/>
            <person name="Chen C."/>
            <person name="Johnson J."/>
            <person name="Sharma A."/>
            <person name="Barry K."/>
            <person name="Grigoriev I.V."/>
            <person name="Spatafora J.W."/>
        </authorList>
    </citation>
    <scope>NUCLEOTIDE SEQUENCE [LARGE SCALE GENOMIC DNA]</scope>
    <source>
        <strain evidence="5 6">AM-OR11-026</strain>
    </source>
</reference>
<dbReference type="OrthoDB" id="417877at2759"/>
<proteinExistence type="predicted"/>
<dbReference type="PRINTS" id="PR00420">
    <property type="entry name" value="RNGMNOXGNASE"/>
</dbReference>
<dbReference type="Pfam" id="PF01494">
    <property type="entry name" value="FAD_binding_3"/>
    <property type="match status" value="1"/>
</dbReference>
<dbReference type="STRING" id="1314800.A0A1B7MY41"/>
<feature type="domain" description="FAD-binding" evidence="4">
    <location>
        <begin position="86"/>
        <end position="150"/>
    </location>
</feature>
<evidence type="ECO:0000313" key="6">
    <source>
        <dbReference type="Proteomes" id="UP000092154"/>
    </source>
</evidence>
<evidence type="ECO:0000256" key="1">
    <source>
        <dbReference type="ARBA" id="ARBA00022630"/>
    </source>
</evidence>
<name>A0A1B7MY41_9AGAM</name>
<evidence type="ECO:0000256" key="2">
    <source>
        <dbReference type="ARBA" id="ARBA00022827"/>
    </source>
</evidence>
<dbReference type="EMBL" id="KV448346">
    <property type="protein sequence ID" value="OAX37524.1"/>
    <property type="molecule type" value="Genomic_DNA"/>
</dbReference>
<keyword evidence="6" id="KW-1185">Reference proteome</keyword>
<dbReference type="InParanoid" id="A0A1B7MY41"/>
<dbReference type="GO" id="GO:0044550">
    <property type="term" value="P:secondary metabolite biosynthetic process"/>
    <property type="evidence" value="ECO:0007669"/>
    <property type="project" value="TreeGrafter"/>
</dbReference>